<accession>A0ACC2XXI8</accession>
<protein>
    <submittedName>
        <fullName evidence="1">Uncharacterized protein</fullName>
    </submittedName>
</protein>
<gene>
    <name evidence="1" type="ORF">QFC24_000667</name>
</gene>
<evidence type="ECO:0000313" key="2">
    <source>
        <dbReference type="Proteomes" id="UP001234202"/>
    </source>
</evidence>
<reference evidence="1" key="1">
    <citation type="submission" date="2023-04" db="EMBL/GenBank/DDBJ databases">
        <title>Draft Genome sequencing of Naganishia species isolated from polar environments using Oxford Nanopore Technology.</title>
        <authorList>
            <person name="Leo P."/>
            <person name="Venkateswaran K."/>
        </authorList>
    </citation>
    <scope>NUCLEOTIDE SEQUENCE</scope>
    <source>
        <strain evidence="1">DBVPG 5303</strain>
    </source>
</reference>
<dbReference type="Proteomes" id="UP001234202">
    <property type="component" value="Unassembled WGS sequence"/>
</dbReference>
<name>A0ACC2XXI8_9TREE</name>
<dbReference type="EMBL" id="JASBWV010000001">
    <property type="protein sequence ID" value="KAJ9128374.1"/>
    <property type="molecule type" value="Genomic_DNA"/>
</dbReference>
<organism evidence="1 2">
    <name type="scientific">Naganishia onofrii</name>
    <dbReference type="NCBI Taxonomy" id="1851511"/>
    <lineage>
        <taxon>Eukaryota</taxon>
        <taxon>Fungi</taxon>
        <taxon>Dikarya</taxon>
        <taxon>Basidiomycota</taxon>
        <taxon>Agaricomycotina</taxon>
        <taxon>Tremellomycetes</taxon>
        <taxon>Filobasidiales</taxon>
        <taxon>Filobasidiaceae</taxon>
        <taxon>Naganishia</taxon>
    </lineage>
</organism>
<keyword evidence="2" id="KW-1185">Reference proteome</keyword>
<proteinExistence type="predicted"/>
<evidence type="ECO:0000313" key="1">
    <source>
        <dbReference type="EMBL" id="KAJ9128374.1"/>
    </source>
</evidence>
<comment type="caution">
    <text evidence="1">The sequence shown here is derived from an EMBL/GenBank/DDBJ whole genome shotgun (WGS) entry which is preliminary data.</text>
</comment>
<sequence>MEGMTVVTLACSTDANGITSCITKGDRYQEVSSIPLQLDHKYRALMSPDRSAEAIDLTLDLTSDSDDDAQPICLSSSPATPLRSASIELIGEIFSSGRLSQAQSRPPRNGSRSPPVEASTLASTQNDPHDTFSTALAKTPVEHVYEELNVGTTSPTRPRPRRRKRPIIEDEQVVQTIPFDKRFQQPFSPLSPEPYTPNTEEVFRKEDDTLARVCSPMRTDDGDHTIQMECDEDTLVLSSPSALKQVDGGSEWADGPELEDMNEASIYLPSHHASPALQVNSEEVPSDAFSRFMSRMEQPVPSTMEWQDLDELLHDNSGLAISLPLGEEAMQLNVIPEAIEADGTSSRAVSISDEADSRAVRETVAAALESRSRSPSQSSSQLYSYDTSQSNARSVSPPIASRIGLRNRKQRVAASEASDQREPSYPMCSPSTPIPTERRESMMRASLSSATSNSFSILSAAPRRPFERPSGRRRGGVSARVRATMFEDGSSDLPTSPRESRSDQDIHVLDEQRVEKKLPRQPQEVLSRERTNPPETEDDWCILPDFRTPTARKIQSGSQQSTVESPGISPRNRRKDSTTTENVESPNSVRRGTRVRKATDKKEYVPLSHIFKKSCRKPLEEPAVRPTTPNAEAGPSGWHPSPLSQPSLIAVKSPSHAVPRHGGKSLSRILSSLAEKLPSLATPSFAVKSPSLAKSTKSDVSLGSLAVSPRRRREAPQACESELKGSLNARSLRRNNTSLPETPTSAVSIVTSPRIRLNVLAPQQQCQIIPFPPNRTGAEPNEYLTASDLQDILLMAACGALHDGSNKAMSAADIAEVCVKYDWPQGAPTITSSVISNAIRNYQRRVANGSALGRKSLLGKHTLQGHVTEAYLMPGVHPDVVTRHNALHGPKGVFWYLEGEYGSSRWESPFAKLKQTEEAERDLPAGQPKQQMRKVPIAPPFDISKQVMPEAATKSRPKLRPRSDRDASRSSKAASLSDEEASASFREVVPSAESDSDEQQDESSDADSSADDCRGDESAFAFYSNFDSFSESDDNAFHTETDSEFDTEEQRGRISPKRSPTLLDPSAIAGADMHKREDEILAVPHAIGSAGSDITLFPNNPLGPVQWEQGTRTTSYTFPFDDTPASDASHHSKDDDVVMEDVASDSAETVGTEGVPNYRLSWKEQQALFAEPPELVEEDFDTIATTPVSSTDSALLADLPYQRDLSVTSDRETSAEPVRDLKEVTDQSLANVVRMLGGLLPVNVGAPDATKDDAVLHGPRYTTTHIRTKPRAPRFFVRSREPSSIPLGLPTLGGASPPSSPNSTSSRAESWKNPSLLTPPCDAASVDTGATSMSIHELDFLSDLQSQMSYIDIDPEELSLFEDRNGSDSPPTRHLHNAKDFEIKQDGPHLGPESVGMSELDDLLGESTGVLFAATGPSLASCVPIGSDNRTSPIETSGTLIPNTHAKRSGITRDGVDVEGRNNTHLPSESRPDVDMPMITVEEDDQIGIKEVDDAMLYSWAEEGRFMAIDEADDSSPLTDPFSESIATTRGSSMETDFEVKSMSADDPFEAVPMSVDPSVLTIVRPPDLFSASKLPDAPLLGRSFASRLPTAWNDDPKLPQGSKAVPRFAIRPRAMVKCTPITRKAASVTAPPKSASLPPASRKSKRVESRTAEIENQARKSVTPASTGATAPRDAAAASHQDVTASEGSSVSVTHSEISPDGASAAPPVADVDQNISQATPAVNKEFRPPTVTHKPVDNVFVFVVSWGNASVYRRIDTNYINVSSLCRALKLEDRESEFRGLPRATLVQGFSQPEANGLWLHLSLVAMQAKTLPIPDELASVLLNPNLIQDFSTYAKFFARAGKFKVQALPAFGMPFGWRRPPDPSSVTGQQGSRKESPAASTAITAPSQPGTLAPQPLAETRKTVEQKPPASQQLAVTPVKRPSPTATSYQVISERPLTKRLRPLDSHRSIISMASMTPTNGQAVSTT</sequence>